<dbReference type="EMBL" id="MU843050">
    <property type="protein sequence ID" value="KAK2022283.1"/>
    <property type="molecule type" value="Genomic_DNA"/>
</dbReference>
<feature type="compositionally biased region" description="Gly residues" evidence="1">
    <location>
        <begin position="86"/>
        <end position="95"/>
    </location>
</feature>
<organism evidence="2 3">
    <name type="scientific">Colletotrichum zoysiae</name>
    <dbReference type="NCBI Taxonomy" id="1216348"/>
    <lineage>
        <taxon>Eukaryota</taxon>
        <taxon>Fungi</taxon>
        <taxon>Dikarya</taxon>
        <taxon>Ascomycota</taxon>
        <taxon>Pezizomycotina</taxon>
        <taxon>Sordariomycetes</taxon>
        <taxon>Hypocreomycetidae</taxon>
        <taxon>Glomerellales</taxon>
        <taxon>Glomerellaceae</taxon>
        <taxon>Colletotrichum</taxon>
        <taxon>Colletotrichum graminicola species complex</taxon>
    </lineage>
</organism>
<reference evidence="2" key="1">
    <citation type="submission" date="2021-06" db="EMBL/GenBank/DDBJ databases">
        <title>Comparative genomics, transcriptomics and evolutionary studies reveal genomic signatures of adaptation to plant cell wall in hemibiotrophic fungi.</title>
        <authorList>
            <consortium name="DOE Joint Genome Institute"/>
            <person name="Baroncelli R."/>
            <person name="Diaz J.F."/>
            <person name="Benocci T."/>
            <person name="Peng M."/>
            <person name="Battaglia E."/>
            <person name="Haridas S."/>
            <person name="Andreopoulos W."/>
            <person name="Labutti K."/>
            <person name="Pangilinan J."/>
            <person name="Floch G.L."/>
            <person name="Makela M.R."/>
            <person name="Henrissat B."/>
            <person name="Grigoriev I.V."/>
            <person name="Crouch J.A."/>
            <person name="De Vries R.P."/>
            <person name="Sukno S.A."/>
            <person name="Thon M.R."/>
        </authorList>
    </citation>
    <scope>NUCLEOTIDE SEQUENCE</scope>
    <source>
        <strain evidence="2">MAFF235873</strain>
    </source>
</reference>
<sequence length="95" mass="9766">MALRKFRMNDKLEQPHYPPAFLTELRSQTWFLGVAATAAAAAPPAAQTLRAIAVTSITGGDEDFGLPDTGNGGGDLVSGPWPSDAGWGGGDAALP</sequence>
<gene>
    <name evidence="2" type="ORF">LX32DRAFT_645636</name>
</gene>
<keyword evidence="3" id="KW-1185">Reference proteome</keyword>
<feature type="region of interest" description="Disordered" evidence="1">
    <location>
        <begin position="63"/>
        <end position="95"/>
    </location>
</feature>
<evidence type="ECO:0000256" key="1">
    <source>
        <dbReference type="SAM" id="MobiDB-lite"/>
    </source>
</evidence>
<comment type="caution">
    <text evidence="2">The sequence shown here is derived from an EMBL/GenBank/DDBJ whole genome shotgun (WGS) entry which is preliminary data.</text>
</comment>
<name>A0AAD9H542_9PEZI</name>
<evidence type="ECO:0000313" key="2">
    <source>
        <dbReference type="EMBL" id="KAK2022283.1"/>
    </source>
</evidence>
<evidence type="ECO:0000313" key="3">
    <source>
        <dbReference type="Proteomes" id="UP001232148"/>
    </source>
</evidence>
<dbReference type="AlphaFoldDB" id="A0AAD9H542"/>
<accession>A0AAD9H542</accession>
<protein>
    <submittedName>
        <fullName evidence="2">Uncharacterized protein</fullName>
    </submittedName>
</protein>
<proteinExistence type="predicted"/>
<dbReference type="Proteomes" id="UP001232148">
    <property type="component" value="Unassembled WGS sequence"/>
</dbReference>